<evidence type="ECO:0000256" key="6">
    <source>
        <dbReference type="SAM" id="Phobius"/>
    </source>
</evidence>
<keyword evidence="8" id="KW-0808">Transferase</keyword>
<feature type="transmembrane region" description="Helical" evidence="6">
    <location>
        <begin position="35"/>
        <end position="56"/>
    </location>
</feature>
<sequence>MKGNRLFQKRTIRFVILNLLVAIAYAIGVRLSHEFATLPATVASVWFPSGMTLALVYLLGNRAILGIVCGSTYALTLGLFKVNPPLPVFSFLLVLTFCACGNVLQPLFATYWIKKYARHKDIFSHVNTVVLYIAAAVFAPMVSASLGVTSLCIAGVIKWHGYGISWVTWWLGSALPHLIFTPTILLWKNLSQQNEHRWIEIVLVLFVFLCVSWICFLKGYPLAYLLLPILIWTVFRYGSFFASLLVSLVSLIAILSTARGYGLYIENSPNQSLLLLQSFTAVFSLTSLILSAVIDERKEAELSLKQTMESLETQVIERTKELKQSKAQLSGFFSSAPVGMGIVDRQLRYIRVNPLLAEIYQRDIEDCLGRMAQEIVPDLSSQIEASLNEVFKTGKPLLNQENASNLYNPEGTLQTWLSSYFPIFDLDDIPVAVGFVLFEISDRKRAEADMKYAESILRQANLELENLVNIDGLTQIANRRCFNQRLELEWARLEREQQPLTLILFDIDYFKRYNDCYGHQMGDDCLMAIAQAVKQVLLRPADLVARYGGEEFAVILPNTDAKGAVIVAEQIRKTITNLCIAHQKSDIGDIVTVSIGVASLIPNSIQEPSMLVKQADVALYHAKQKGRNQSVMFSPC</sequence>
<dbReference type="InterPro" id="IPR050469">
    <property type="entry name" value="Diguanylate_Cyclase"/>
</dbReference>
<dbReference type="GO" id="GO:0005886">
    <property type="term" value="C:plasma membrane"/>
    <property type="evidence" value="ECO:0007669"/>
    <property type="project" value="UniProtKB-SubCell"/>
</dbReference>
<dbReference type="RefSeq" id="WP_009628769.1">
    <property type="nucleotide sequence ID" value="NZ_VBTY01000201.1"/>
</dbReference>
<dbReference type="Gene3D" id="3.30.450.20">
    <property type="entry name" value="PAS domain"/>
    <property type="match status" value="1"/>
</dbReference>
<evidence type="ECO:0000259" key="7">
    <source>
        <dbReference type="PROSITE" id="PS50887"/>
    </source>
</evidence>
<dbReference type="Pfam" id="PF08448">
    <property type="entry name" value="PAS_4"/>
    <property type="match status" value="1"/>
</dbReference>
<dbReference type="SMART" id="SM00091">
    <property type="entry name" value="PAS"/>
    <property type="match status" value="1"/>
</dbReference>
<dbReference type="SMART" id="SM00267">
    <property type="entry name" value="GGDEF"/>
    <property type="match status" value="1"/>
</dbReference>
<evidence type="ECO:0000256" key="4">
    <source>
        <dbReference type="ARBA" id="ARBA00022989"/>
    </source>
</evidence>
<dbReference type="PANTHER" id="PTHR45138:SF9">
    <property type="entry name" value="DIGUANYLATE CYCLASE DGCM-RELATED"/>
    <property type="match status" value="1"/>
</dbReference>
<evidence type="ECO:0000313" key="9">
    <source>
        <dbReference type="Proteomes" id="UP001152872"/>
    </source>
</evidence>
<name>A0A9X4MDS9_9CYAN</name>
<reference evidence="8" key="1">
    <citation type="submission" date="2019-05" db="EMBL/GenBank/DDBJ databases">
        <title>Whole genome sequencing of Pseudanabaena catenata USMAC16.</title>
        <authorList>
            <person name="Khan Z."/>
            <person name="Omar W.M."/>
            <person name="Convey P."/>
            <person name="Merican F."/>
            <person name="Najimudin N."/>
        </authorList>
    </citation>
    <scope>NUCLEOTIDE SEQUENCE</scope>
    <source>
        <strain evidence="8">USMAC16</strain>
    </source>
</reference>
<feature type="transmembrane region" description="Helical" evidence="6">
    <location>
        <begin position="240"/>
        <end position="261"/>
    </location>
</feature>
<dbReference type="PROSITE" id="PS50887">
    <property type="entry name" value="GGDEF"/>
    <property type="match status" value="1"/>
</dbReference>
<evidence type="ECO:0000256" key="3">
    <source>
        <dbReference type="ARBA" id="ARBA00022692"/>
    </source>
</evidence>
<keyword evidence="2" id="KW-1003">Cell membrane</keyword>
<dbReference type="SUPFAM" id="SSF55785">
    <property type="entry name" value="PYP-like sensor domain (PAS domain)"/>
    <property type="match status" value="1"/>
</dbReference>
<feature type="transmembrane region" description="Helical" evidence="6">
    <location>
        <begin position="273"/>
        <end position="294"/>
    </location>
</feature>
<dbReference type="InterPro" id="IPR000160">
    <property type="entry name" value="GGDEF_dom"/>
</dbReference>
<dbReference type="FunFam" id="3.30.70.270:FF:000001">
    <property type="entry name" value="Diguanylate cyclase domain protein"/>
    <property type="match status" value="1"/>
</dbReference>
<dbReference type="GO" id="GO:1902201">
    <property type="term" value="P:negative regulation of bacterial-type flagellum-dependent cell motility"/>
    <property type="evidence" value="ECO:0007669"/>
    <property type="project" value="TreeGrafter"/>
</dbReference>
<gene>
    <name evidence="8" type="ORF">FEV09_18735</name>
</gene>
<dbReference type="InterPro" id="IPR043128">
    <property type="entry name" value="Rev_trsase/Diguanyl_cyclase"/>
</dbReference>
<evidence type="ECO:0000256" key="1">
    <source>
        <dbReference type="ARBA" id="ARBA00004651"/>
    </source>
</evidence>
<feature type="transmembrane region" description="Helical" evidence="6">
    <location>
        <begin position="88"/>
        <end position="108"/>
    </location>
</feature>
<accession>A0A9X4MDS9</accession>
<organism evidence="8 9">
    <name type="scientific">Pseudanabaena catenata USMAC16</name>
    <dbReference type="NCBI Taxonomy" id="1855837"/>
    <lineage>
        <taxon>Bacteria</taxon>
        <taxon>Bacillati</taxon>
        <taxon>Cyanobacteriota</taxon>
        <taxon>Cyanophyceae</taxon>
        <taxon>Pseudanabaenales</taxon>
        <taxon>Pseudanabaenaceae</taxon>
        <taxon>Pseudanabaena</taxon>
    </lineage>
</organism>
<protein>
    <submittedName>
        <fullName evidence="8">Diguanylate cyclase</fullName>
        <ecNumber evidence="8">2.7.7.65</ecNumber>
    </submittedName>
</protein>
<keyword evidence="5 6" id="KW-0472">Membrane</keyword>
<dbReference type="GO" id="GO:0052621">
    <property type="term" value="F:diguanylate cyclase activity"/>
    <property type="evidence" value="ECO:0007669"/>
    <property type="project" value="UniProtKB-EC"/>
</dbReference>
<feature type="transmembrane region" description="Helical" evidence="6">
    <location>
        <begin position="12"/>
        <end position="29"/>
    </location>
</feature>
<dbReference type="GO" id="GO:0043709">
    <property type="term" value="P:cell adhesion involved in single-species biofilm formation"/>
    <property type="evidence" value="ECO:0007669"/>
    <property type="project" value="TreeGrafter"/>
</dbReference>
<feature type="transmembrane region" description="Helical" evidence="6">
    <location>
        <begin position="169"/>
        <end position="187"/>
    </location>
</feature>
<dbReference type="Pfam" id="PF00990">
    <property type="entry name" value="GGDEF"/>
    <property type="match status" value="1"/>
</dbReference>
<keyword evidence="3 6" id="KW-0812">Transmembrane</keyword>
<dbReference type="NCBIfam" id="TIGR00254">
    <property type="entry name" value="GGDEF"/>
    <property type="match status" value="1"/>
</dbReference>
<keyword evidence="8" id="KW-0548">Nucleotidyltransferase</keyword>
<dbReference type="InterPro" id="IPR013656">
    <property type="entry name" value="PAS_4"/>
</dbReference>
<feature type="transmembrane region" description="Helical" evidence="6">
    <location>
        <begin position="129"/>
        <end position="157"/>
    </location>
</feature>
<dbReference type="Gene3D" id="3.30.70.270">
    <property type="match status" value="1"/>
</dbReference>
<dbReference type="Pfam" id="PF05231">
    <property type="entry name" value="MASE1"/>
    <property type="match status" value="1"/>
</dbReference>
<dbReference type="InterPro" id="IPR000014">
    <property type="entry name" value="PAS"/>
</dbReference>
<dbReference type="CDD" id="cd01949">
    <property type="entry name" value="GGDEF"/>
    <property type="match status" value="1"/>
</dbReference>
<dbReference type="EMBL" id="VBTY01000201">
    <property type="protein sequence ID" value="MDG3496580.1"/>
    <property type="molecule type" value="Genomic_DNA"/>
</dbReference>
<dbReference type="Proteomes" id="UP001152872">
    <property type="component" value="Unassembled WGS sequence"/>
</dbReference>
<dbReference type="PANTHER" id="PTHR45138">
    <property type="entry name" value="REGULATORY COMPONENTS OF SENSORY TRANSDUCTION SYSTEM"/>
    <property type="match status" value="1"/>
</dbReference>
<dbReference type="SUPFAM" id="SSF55073">
    <property type="entry name" value="Nucleotide cyclase"/>
    <property type="match status" value="1"/>
</dbReference>
<evidence type="ECO:0000256" key="5">
    <source>
        <dbReference type="ARBA" id="ARBA00023136"/>
    </source>
</evidence>
<comment type="caution">
    <text evidence="8">The sequence shown here is derived from an EMBL/GenBank/DDBJ whole genome shotgun (WGS) entry which is preliminary data.</text>
</comment>
<dbReference type="InterPro" id="IPR035965">
    <property type="entry name" value="PAS-like_dom_sf"/>
</dbReference>
<feature type="transmembrane region" description="Helical" evidence="6">
    <location>
        <begin position="63"/>
        <end position="82"/>
    </location>
</feature>
<dbReference type="EC" id="2.7.7.65" evidence="8"/>
<dbReference type="InterPro" id="IPR029787">
    <property type="entry name" value="Nucleotide_cyclase"/>
</dbReference>
<keyword evidence="4 6" id="KW-1133">Transmembrane helix</keyword>
<comment type="subcellular location">
    <subcellularLocation>
        <location evidence="1">Cell membrane</location>
        <topology evidence="1">Multi-pass membrane protein</topology>
    </subcellularLocation>
</comment>
<feature type="domain" description="GGDEF" evidence="7">
    <location>
        <begin position="498"/>
        <end position="635"/>
    </location>
</feature>
<evidence type="ECO:0000256" key="2">
    <source>
        <dbReference type="ARBA" id="ARBA00022475"/>
    </source>
</evidence>
<dbReference type="InterPro" id="IPR007895">
    <property type="entry name" value="MASE1"/>
</dbReference>
<dbReference type="AlphaFoldDB" id="A0A9X4MDS9"/>
<keyword evidence="9" id="KW-1185">Reference proteome</keyword>
<evidence type="ECO:0000313" key="8">
    <source>
        <dbReference type="EMBL" id="MDG3496580.1"/>
    </source>
</evidence>
<dbReference type="NCBIfam" id="TIGR00229">
    <property type="entry name" value="sensory_box"/>
    <property type="match status" value="1"/>
</dbReference>
<feature type="transmembrane region" description="Helical" evidence="6">
    <location>
        <begin position="199"/>
        <end position="220"/>
    </location>
</feature>
<proteinExistence type="predicted"/>